<name>A0AAN6TCL4_9PEZI</name>
<dbReference type="AlphaFoldDB" id="A0AAN6TCL4"/>
<feature type="region of interest" description="Disordered" evidence="6">
    <location>
        <begin position="601"/>
        <end position="635"/>
    </location>
</feature>
<reference evidence="8" key="1">
    <citation type="journal article" date="2023" name="Mol. Phylogenet. Evol.">
        <title>Genome-scale phylogeny and comparative genomics of the fungal order Sordariales.</title>
        <authorList>
            <person name="Hensen N."/>
            <person name="Bonometti L."/>
            <person name="Westerberg I."/>
            <person name="Brannstrom I.O."/>
            <person name="Guillou S."/>
            <person name="Cros-Aarteil S."/>
            <person name="Calhoun S."/>
            <person name="Haridas S."/>
            <person name="Kuo A."/>
            <person name="Mondo S."/>
            <person name="Pangilinan J."/>
            <person name="Riley R."/>
            <person name="LaButti K."/>
            <person name="Andreopoulos B."/>
            <person name="Lipzen A."/>
            <person name="Chen C."/>
            <person name="Yan M."/>
            <person name="Daum C."/>
            <person name="Ng V."/>
            <person name="Clum A."/>
            <person name="Steindorff A."/>
            <person name="Ohm R.A."/>
            <person name="Martin F."/>
            <person name="Silar P."/>
            <person name="Natvig D.O."/>
            <person name="Lalanne C."/>
            <person name="Gautier V."/>
            <person name="Ament-Velasquez S.L."/>
            <person name="Kruys A."/>
            <person name="Hutchinson M.I."/>
            <person name="Powell A.J."/>
            <person name="Barry K."/>
            <person name="Miller A.N."/>
            <person name="Grigoriev I.V."/>
            <person name="Debuchy R."/>
            <person name="Gladieux P."/>
            <person name="Hiltunen Thoren M."/>
            <person name="Johannesson H."/>
        </authorList>
    </citation>
    <scope>NUCLEOTIDE SEQUENCE</scope>
    <source>
        <strain evidence="8">CBS 508.74</strain>
    </source>
</reference>
<organism evidence="8 9">
    <name type="scientific">Canariomyces notabilis</name>
    <dbReference type="NCBI Taxonomy" id="2074819"/>
    <lineage>
        <taxon>Eukaryota</taxon>
        <taxon>Fungi</taxon>
        <taxon>Dikarya</taxon>
        <taxon>Ascomycota</taxon>
        <taxon>Pezizomycotina</taxon>
        <taxon>Sordariomycetes</taxon>
        <taxon>Sordariomycetidae</taxon>
        <taxon>Sordariales</taxon>
        <taxon>Chaetomiaceae</taxon>
        <taxon>Canariomyces</taxon>
    </lineage>
</organism>
<dbReference type="InterPro" id="IPR016035">
    <property type="entry name" value="Acyl_Trfase/lysoPLipase"/>
</dbReference>
<evidence type="ECO:0000256" key="3">
    <source>
        <dbReference type="ARBA" id="ARBA00022963"/>
    </source>
</evidence>
<comment type="caution">
    <text evidence="5">Lacks conserved residue(s) required for the propagation of feature annotation.</text>
</comment>
<comment type="function">
    <text evidence="1">Probable lipid hydrolase.</text>
</comment>
<keyword evidence="4" id="KW-0443">Lipid metabolism</keyword>
<protein>
    <recommendedName>
        <fullName evidence="7">PNPLA domain-containing protein</fullName>
    </recommendedName>
</protein>
<evidence type="ECO:0000256" key="4">
    <source>
        <dbReference type="ARBA" id="ARBA00023098"/>
    </source>
</evidence>
<evidence type="ECO:0000256" key="6">
    <source>
        <dbReference type="SAM" id="MobiDB-lite"/>
    </source>
</evidence>
<gene>
    <name evidence="8" type="ORF">N656DRAFT_129034</name>
</gene>
<dbReference type="CDD" id="cd07229">
    <property type="entry name" value="Pat_TGL3_like"/>
    <property type="match status" value="1"/>
</dbReference>
<dbReference type="InterPro" id="IPR050301">
    <property type="entry name" value="NTE"/>
</dbReference>
<dbReference type="Gene3D" id="3.40.1090.10">
    <property type="entry name" value="Cytosolic phospholipase A2 catalytic domain"/>
    <property type="match status" value="1"/>
</dbReference>
<keyword evidence="9" id="KW-1185">Reference proteome</keyword>
<dbReference type="Pfam" id="PF01734">
    <property type="entry name" value="Patatin"/>
    <property type="match status" value="1"/>
</dbReference>
<keyword evidence="3" id="KW-0442">Lipid degradation</keyword>
<reference evidence="8" key="2">
    <citation type="submission" date="2023-05" db="EMBL/GenBank/DDBJ databases">
        <authorList>
            <consortium name="Lawrence Berkeley National Laboratory"/>
            <person name="Steindorff A."/>
            <person name="Hensen N."/>
            <person name="Bonometti L."/>
            <person name="Westerberg I."/>
            <person name="Brannstrom I.O."/>
            <person name="Guillou S."/>
            <person name="Cros-Aarteil S."/>
            <person name="Calhoun S."/>
            <person name="Haridas S."/>
            <person name="Kuo A."/>
            <person name="Mondo S."/>
            <person name="Pangilinan J."/>
            <person name="Riley R."/>
            <person name="Labutti K."/>
            <person name="Andreopoulos B."/>
            <person name="Lipzen A."/>
            <person name="Chen C."/>
            <person name="Yanf M."/>
            <person name="Daum C."/>
            <person name="Ng V."/>
            <person name="Clum A."/>
            <person name="Ohm R."/>
            <person name="Martin F."/>
            <person name="Silar P."/>
            <person name="Natvig D."/>
            <person name="Lalanne C."/>
            <person name="Gautier V."/>
            <person name="Ament-Velasquez S.L."/>
            <person name="Kruys A."/>
            <person name="Hutchinson M.I."/>
            <person name="Powell A.J."/>
            <person name="Barry K."/>
            <person name="Miller A.N."/>
            <person name="Grigoriev I.V."/>
            <person name="Debuchy R."/>
            <person name="Gladieux P."/>
            <person name="Thoren M.H."/>
            <person name="Johannesson H."/>
        </authorList>
    </citation>
    <scope>NUCLEOTIDE SEQUENCE</scope>
    <source>
        <strain evidence="8">CBS 508.74</strain>
    </source>
</reference>
<sequence>MVWVIISAIWRLIVYVTAFWHQKLEKWWQSRSPVEVWLNALNKATDFEQWEEAALNLDNLLGLDMWRNNPTSRHYDYRLINERLRSIERARASSDVYTLVNWLRSGLVRNLGNITAPHLYNVSFAGTKFLIEEYVTQVAEAIEAIASLSSPPRGGTSTPGGPARDEDEITAIANMAGGWSVGSRNSEMPSPALNANMTTQTKLDFVHDTRQAFGRSALVLQGGAIFGLCHLGVAKALFLRGLLPRIIVGTATGALMAALVATHSEEDLPKMLTGDGIDLSAFTQPGKDPAQHNQRVNVSMWNRWETLMRRIQRFRKEGYFLDVKVLEDCIRANIGDMTFEEAYRRSKRVLNITVVTAHQAGIPTVLNYITTPNVLVWTAAVASNASTSTFYGHRQTKIMCKDSNGNVVPWKAAAAVDFKHWTHVSYKDQESPLLRVAELFNVNHFIVSQARPYLIPFLQSDMHGPIMQTQSRFSQAATFAARMAGLEVRHRLRQLDTLGLLPLSIRRFLVDERVPSASLTLVPNVSVNDFPRLMETPTKETVDYWILKGEKSVWPAVSALKVRCGIEMELDRAYQEVRRLKAGGLRRKASDIALWGASVQSSLKGKEKEKDPEPPRERQMERMPKGERAQSIGAV</sequence>
<dbReference type="InterPro" id="IPR021771">
    <property type="entry name" value="Triacylglycerol_lipase_N"/>
</dbReference>
<dbReference type="RefSeq" id="XP_064669487.1">
    <property type="nucleotide sequence ID" value="XM_064808578.1"/>
</dbReference>
<dbReference type="Pfam" id="PF11815">
    <property type="entry name" value="DUF3336"/>
    <property type="match status" value="1"/>
</dbReference>
<accession>A0AAN6TCL4</accession>
<dbReference type="PROSITE" id="PS51635">
    <property type="entry name" value="PNPLA"/>
    <property type="match status" value="1"/>
</dbReference>
<dbReference type="GO" id="GO:0016042">
    <property type="term" value="P:lipid catabolic process"/>
    <property type="evidence" value="ECO:0007669"/>
    <property type="project" value="UniProtKB-KW"/>
</dbReference>
<dbReference type="EMBL" id="MU853344">
    <property type="protein sequence ID" value="KAK4111917.1"/>
    <property type="molecule type" value="Genomic_DNA"/>
</dbReference>
<feature type="domain" description="PNPLA" evidence="7">
    <location>
        <begin position="218"/>
        <end position="414"/>
    </location>
</feature>
<dbReference type="InterPro" id="IPR002641">
    <property type="entry name" value="PNPLA_dom"/>
</dbReference>
<dbReference type="PANTHER" id="PTHR14226">
    <property type="entry name" value="NEUROPATHY TARGET ESTERASE/SWISS CHEESE D.MELANOGASTER"/>
    <property type="match status" value="1"/>
</dbReference>
<dbReference type="GO" id="GO:0004806">
    <property type="term" value="F:triacylglycerol lipase activity"/>
    <property type="evidence" value="ECO:0007669"/>
    <property type="project" value="InterPro"/>
</dbReference>
<evidence type="ECO:0000313" key="9">
    <source>
        <dbReference type="Proteomes" id="UP001302812"/>
    </source>
</evidence>
<evidence type="ECO:0000256" key="5">
    <source>
        <dbReference type="PROSITE-ProRule" id="PRU01161"/>
    </source>
</evidence>
<dbReference type="PANTHER" id="PTHR14226:SF44">
    <property type="entry name" value="TRIACYLGLYCEROL LIPASE 3"/>
    <property type="match status" value="1"/>
</dbReference>
<dbReference type="Proteomes" id="UP001302812">
    <property type="component" value="Unassembled WGS sequence"/>
</dbReference>
<evidence type="ECO:0000256" key="2">
    <source>
        <dbReference type="ARBA" id="ARBA00022801"/>
    </source>
</evidence>
<evidence type="ECO:0000256" key="1">
    <source>
        <dbReference type="ARBA" id="ARBA00002682"/>
    </source>
</evidence>
<dbReference type="GO" id="GO:0006641">
    <property type="term" value="P:triglyceride metabolic process"/>
    <property type="evidence" value="ECO:0007669"/>
    <property type="project" value="UniProtKB-ARBA"/>
</dbReference>
<evidence type="ECO:0000259" key="7">
    <source>
        <dbReference type="PROSITE" id="PS51635"/>
    </source>
</evidence>
<evidence type="ECO:0000313" key="8">
    <source>
        <dbReference type="EMBL" id="KAK4111917.1"/>
    </source>
</evidence>
<proteinExistence type="predicted"/>
<feature type="compositionally biased region" description="Basic and acidic residues" evidence="6">
    <location>
        <begin position="604"/>
        <end position="628"/>
    </location>
</feature>
<keyword evidence="2" id="KW-0378">Hydrolase</keyword>
<dbReference type="SUPFAM" id="SSF52151">
    <property type="entry name" value="FabD/lysophospholipase-like"/>
    <property type="match status" value="1"/>
</dbReference>
<comment type="caution">
    <text evidence="8">The sequence shown here is derived from an EMBL/GenBank/DDBJ whole genome shotgun (WGS) entry which is preliminary data.</text>
</comment>
<dbReference type="GeneID" id="89932701"/>